<feature type="transmembrane region" description="Helical" evidence="1">
    <location>
        <begin position="87"/>
        <end position="108"/>
    </location>
</feature>
<proteinExistence type="predicted"/>
<keyword evidence="3" id="KW-1185">Reference proteome</keyword>
<evidence type="ECO:0000313" key="2">
    <source>
        <dbReference type="EMBL" id="ABW18450.1"/>
    </source>
</evidence>
<accession>A8MEX1</accession>
<dbReference type="RefSeq" id="WP_012158762.1">
    <property type="nucleotide sequence ID" value="NC_009922.1"/>
</dbReference>
<gene>
    <name evidence="2" type="ordered locus">Clos_0903</name>
</gene>
<dbReference type="KEGG" id="aoe:Clos_0903"/>
<organism evidence="2 3">
    <name type="scientific">Alkaliphilus oremlandii (strain OhILAs)</name>
    <name type="common">Clostridium oremlandii (strain OhILAs)</name>
    <dbReference type="NCBI Taxonomy" id="350688"/>
    <lineage>
        <taxon>Bacteria</taxon>
        <taxon>Bacillati</taxon>
        <taxon>Bacillota</taxon>
        <taxon>Clostridia</taxon>
        <taxon>Peptostreptococcales</taxon>
        <taxon>Natronincolaceae</taxon>
        <taxon>Alkaliphilus</taxon>
    </lineage>
</organism>
<dbReference type="AlphaFoldDB" id="A8MEX1"/>
<dbReference type="HOGENOM" id="CLU_1567401_0_0_9"/>
<sequence>MKYELLSNLEIEECKTRMNNSIDSRLFSILLSSSEWIGRVKEETFWLQKRNREFRNSFSKIFYGSFHKNRNGTVIRGSFKIHRCIKIFIAAWISGISAITLSIIAALFDINQVNRKVLEKNLICGLFTAIIMLFFGVFIIKVGSRLSKIEEKNTINFLEKILNAKQIDSQ</sequence>
<feature type="transmembrane region" description="Helical" evidence="1">
    <location>
        <begin position="120"/>
        <end position="140"/>
    </location>
</feature>
<keyword evidence="1" id="KW-0472">Membrane</keyword>
<evidence type="ECO:0000256" key="1">
    <source>
        <dbReference type="SAM" id="Phobius"/>
    </source>
</evidence>
<keyword evidence="1" id="KW-0812">Transmembrane</keyword>
<name>A8MEX1_ALKOO</name>
<reference evidence="3" key="1">
    <citation type="submission" date="2007-10" db="EMBL/GenBank/DDBJ databases">
        <title>Complete genome of Alkaliphilus oremlandii OhILAs.</title>
        <authorList>
            <person name="Copeland A."/>
            <person name="Lucas S."/>
            <person name="Lapidus A."/>
            <person name="Barry K."/>
            <person name="Detter J.C."/>
            <person name="Glavina del Rio T."/>
            <person name="Hammon N."/>
            <person name="Israni S."/>
            <person name="Dalin E."/>
            <person name="Tice H."/>
            <person name="Pitluck S."/>
            <person name="Chain P."/>
            <person name="Malfatti S."/>
            <person name="Shin M."/>
            <person name="Vergez L."/>
            <person name="Schmutz J."/>
            <person name="Larimer F."/>
            <person name="Land M."/>
            <person name="Hauser L."/>
            <person name="Kyrpides N."/>
            <person name="Mikhailova N."/>
            <person name="Stolz J.F."/>
            <person name="Dawson A."/>
            <person name="Fisher E."/>
            <person name="Crable B."/>
            <person name="Perera E."/>
            <person name="Lisak J."/>
            <person name="Ranganathan M."/>
            <person name="Basu P."/>
            <person name="Richardson P."/>
        </authorList>
    </citation>
    <scope>NUCLEOTIDE SEQUENCE [LARGE SCALE GENOMIC DNA]</scope>
    <source>
        <strain evidence="3">OhILAs</strain>
    </source>
</reference>
<protein>
    <submittedName>
        <fullName evidence="2">Uncharacterized protein</fullName>
    </submittedName>
</protein>
<keyword evidence="1" id="KW-1133">Transmembrane helix</keyword>
<dbReference type="Proteomes" id="UP000000269">
    <property type="component" value="Chromosome"/>
</dbReference>
<evidence type="ECO:0000313" key="3">
    <source>
        <dbReference type="Proteomes" id="UP000000269"/>
    </source>
</evidence>
<dbReference type="EMBL" id="CP000853">
    <property type="protein sequence ID" value="ABW18450.1"/>
    <property type="molecule type" value="Genomic_DNA"/>
</dbReference>